<sequence>MKTIKITDFEEPHFDFDHLRPITKKDLQQFDAAELSYIQAHHYAMDLVDNHLI</sequence>
<gene>
    <name evidence="1" type="ORF">IWT5_02067</name>
</gene>
<keyword evidence="2" id="KW-1185">Reference proteome</keyword>
<name>A0A1Z5J4U0_9LACO</name>
<evidence type="ECO:0000313" key="1">
    <source>
        <dbReference type="EMBL" id="GAX08899.1"/>
    </source>
</evidence>
<dbReference type="Proteomes" id="UP000223370">
    <property type="component" value="Unassembled WGS sequence"/>
</dbReference>
<proteinExistence type="predicted"/>
<evidence type="ECO:0000313" key="2">
    <source>
        <dbReference type="Proteomes" id="UP000223370"/>
    </source>
</evidence>
<accession>A0A1Z5J4U0</accession>
<dbReference type="AlphaFoldDB" id="A0A1Z5J4U0"/>
<reference evidence="1 2" key="1">
    <citation type="submission" date="2015-11" db="EMBL/GenBank/DDBJ databases">
        <title>Draft genome sequences of new species of the genus Lactobacillus isolated from orchardgrass silage.</title>
        <authorList>
            <person name="Tohno M."/>
            <person name="Tanizawa Y."/>
            <person name="Arita M."/>
        </authorList>
    </citation>
    <scope>NUCLEOTIDE SEQUENCE [LARGE SCALE GENOMIC DNA]</scope>
    <source>
        <strain evidence="1 2">IWT5</strain>
    </source>
</reference>
<dbReference type="EMBL" id="BCMJ01000010">
    <property type="protein sequence ID" value="GAX08899.1"/>
    <property type="molecule type" value="Genomic_DNA"/>
</dbReference>
<organism evidence="1 2">
    <name type="scientific">Secundilactobacillus silagincola</name>
    <dbReference type="NCBI Taxonomy" id="1714681"/>
    <lineage>
        <taxon>Bacteria</taxon>
        <taxon>Bacillati</taxon>
        <taxon>Bacillota</taxon>
        <taxon>Bacilli</taxon>
        <taxon>Lactobacillales</taxon>
        <taxon>Lactobacillaceae</taxon>
        <taxon>Secundilactobacillus</taxon>
    </lineage>
</organism>
<comment type="caution">
    <text evidence="1">The sequence shown here is derived from an EMBL/GenBank/DDBJ whole genome shotgun (WGS) entry which is preliminary data.</text>
</comment>
<dbReference type="RefSeq" id="WP_180245728.1">
    <property type="nucleotide sequence ID" value="NZ_BCMJ01000010.1"/>
</dbReference>
<protein>
    <submittedName>
        <fullName evidence="1">Uncharacterized protein</fullName>
    </submittedName>
</protein>